<feature type="transmembrane region" description="Helical" evidence="8">
    <location>
        <begin position="192"/>
        <end position="211"/>
    </location>
</feature>
<dbReference type="RefSeq" id="WP_155309067.1">
    <property type="nucleotide sequence ID" value="NZ_AP021879.1"/>
</dbReference>
<evidence type="ECO:0000256" key="6">
    <source>
        <dbReference type="ARBA" id="ARBA00023136"/>
    </source>
</evidence>
<dbReference type="GO" id="GO:0046872">
    <property type="term" value="F:metal ion binding"/>
    <property type="evidence" value="ECO:0007669"/>
    <property type="project" value="UniProtKB-KW"/>
</dbReference>
<keyword evidence="10" id="KW-1185">Reference proteome</keyword>
<feature type="transmembrane region" description="Helical" evidence="8">
    <location>
        <begin position="93"/>
        <end position="111"/>
    </location>
</feature>
<keyword evidence="7" id="KW-0460">Magnesium</keyword>
<feature type="binding site" evidence="7">
    <location>
        <position position="135"/>
    </location>
    <ligand>
        <name>Mg(2+)</name>
        <dbReference type="ChEBI" id="CHEBI:18420"/>
    </ligand>
</feature>
<keyword evidence="2" id="KW-1003">Cell membrane</keyword>
<evidence type="ECO:0000256" key="7">
    <source>
        <dbReference type="PIRSR" id="PIRSR600715-1"/>
    </source>
</evidence>
<dbReference type="Pfam" id="PF00953">
    <property type="entry name" value="Glycos_transf_4"/>
    <property type="match status" value="1"/>
</dbReference>
<reference evidence="9 10" key="1">
    <citation type="submission" date="2019-11" db="EMBL/GenBank/DDBJ databases">
        <title>Comparative genomics of hydrocarbon-degrading Desulfosarcina strains.</title>
        <authorList>
            <person name="Watanabe M."/>
            <person name="Kojima H."/>
            <person name="Fukui M."/>
        </authorList>
    </citation>
    <scope>NUCLEOTIDE SEQUENCE [LARGE SCALE GENOMIC DNA]</scope>
    <source>
        <strain evidence="10">oXyS1</strain>
    </source>
</reference>
<feature type="transmembrane region" description="Helical" evidence="8">
    <location>
        <begin position="143"/>
        <end position="160"/>
    </location>
</feature>
<evidence type="ECO:0000313" key="10">
    <source>
        <dbReference type="Proteomes" id="UP000422108"/>
    </source>
</evidence>
<dbReference type="AlphaFoldDB" id="A0A5K8A562"/>
<dbReference type="Proteomes" id="UP000422108">
    <property type="component" value="Chromosome"/>
</dbReference>
<keyword evidence="4 8" id="KW-0812">Transmembrane</keyword>
<evidence type="ECO:0000256" key="1">
    <source>
        <dbReference type="ARBA" id="ARBA00004651"/>
    </source>
</evidence>
<dbReference type="EMBL" id="AP021879">
    <property type="protein sequence ID" value="BBO87641.1"/>
    <property type="molecule type" value="Genomic_DNA"/>
</dbReference>
<dbReference type="InterPro" id="IPR000715">
    <property type="entry name" value="Glycosyl_transferase_4"/>
</dbReference>
<evidence type="ECO:0000256" key="2">
    <source>
        <dbReference type="ARBA" id="ARBA00022475"/>
    </source>
</evidence>
<dbReference type="GO" id="GO:0009103">
    <property type="term" value="P:lipopolysaccharide biosynthetic process"/>
    <property type="evidence" value="ECO:0007669"/>
    <property type="project" value="TreeGrafter"/>
</dbReference>
<evidence type="ECO:0000256" key="5">
    <source>
        <dbReference type="ARBA" id="ARBA00022989"/>
    </source>
</evidence>
<protein>
    <submittedName>
        <fullName evidence="9">UDP-GlcNAc--UDP-phosphate GlcNAc-1-phosphate transferase</fullName>
    </submittedName>
</protein>
<evidence type="ECO:0000256" key="3">
    <source>
        <dbReference type="ARBA" id="ARBA00022679"/>
    </source>
</evidence>
<dbReference type="GO" id="GO:0016780">
    <property type="term" value="F:phosphotransferase activity, for other substituted phosphate groups"/>
    <property type="evidence" value="ECO:0007669"/>
    <property type="project" value="InterPro"/>
</dbReference>
<dbReference type="CDD" id="cd06854">
    <property type="entry name" value="GT_WbpL_WbcO_like"/>
    <property type="match status" value="1"/>
</dbReference>
<feature type="transmembrane region" description="Helical" evidence="8">
    <location>
        <begin position="48"/>
        <end position="81"/>
    </location>
</feature>
<keyword evidence="3 9" id="KW-0808">Transferase</keyword>
<evidence type="ECO:0000256" key="4">
    <source>
        <dbReference type="ARBA" id="ARBA00022692"/>
    </source>
</evidence>
<keyword evidence="6 8" id="KW-0472">Membrane</keyword>
<feature type="transmembrane region" description="Helical" evidence="8">
    <location>
        <begin position="294"/>
        <end position="315"/>
    </location>
</feature>
<dbReference type="GO" id="GO:0071555">
    <property type="term" value="P:cell wall organization"/>
    <property type="evidence" value="ECO:0007669"/>
    <property type="project" value="TreeGrafter"/>
</dbReference>
<dbReference type="GO" id="GO:0005886">
    <property type="term" value="C:plasma membrane"/>
    <property type="evidence" value="ECO:0007669"/>
    <property type="project" value="UniProtKB-SubCell"/>
</dbReference>
<dbReference type="PANTHER" id="PTHR22926">
    <property type="entry name" value="PHOSPHO-N-ACETYLMURAMOYL-PENTAPEPTIDE-TRANSFERASE"/>
    <property type="match status" value="1"/>
</dbReference>
<organism evidence="9 10">
    <name type="scientific">Desulfosarcina ovata subsp. ovata</name>
    <dbReference type="NCBI Taxonomy" id="2752305"/>
    <lineage>
        <taxon>Bacteria</taxon>
        <taxon>Pseudomonadati</taxon>
        <taxon>Thermodesulfobacteriota</taxon>
        <taxon>Desulfobacteria</taxon>
        <taxon>Desulfobacterales</taxon>
        <taxon>Desulfosarcinaceae</taxon>
        <taxon>Desulfosarcina</taxon>
    </lineage>
</organism>
<keyword evidence="5 8" id="KW-1133">Transmembrane helix</keyword>
<sequence>MILFLLLIYIFLGSLGAWLILRYAGTIDLLDHSNDRSSHKGVIPKGGGIGILAAIVISSISAKITPAFWGAATALSFISLLGDRKEISPKLRLTVQFISAIIFLVFSHQYTHTSYPIPAILFFVLFIVATTNWYNFMDGINGIAAITAIVGFSLLTYYNLDSHSNNKLTILSVSIIFSCLGFMPFNFPKAKVFMGDVGSILIGFVFSSFVVMLSDNFLDFVCLTGFLFPFYADEFVTMAIRLKDGENFFKAHRRHFYQLLANEMSIEHWKVSIGYGLLQLIVGLSILFTRPFGVSYVILILSCFLAVFIIANYIIRKKLGVRYEEIKAKSHKKIRN</sequence>
<feature type="transmembrane region" description="Helical" evidence="8">
    <location>
        <begin position="117"/>
        <end position="136"/>
    </location>
</feature>
<evidence type="ECO:0000256" key="8">
    <source>
        <dbReference type="SAM" id="Phobius"/>
    </source>
</evidence>
<keyword evidence="7" id="KW-0479">Metal-binding</keyword>
<evidence type="ECO:0000313" key="9">
    <source>
        <dbReference type="EMBL" id="BBO87641.1"/>
    </source>
</evidence>
<comment type="subcellular location">
    <subcellularLocation>
        <location evidence="1">Cell membrane</location>
        <topology evidence="1">Multi-pass membrane protein</topology>
    </subcellularLocation>
</comment>
<dbReference type="PANTHER" id="PTHR22926:SF3">
    <property type="entry name" value="UNDECAPRENYL-PHOSPHATE ALPHA-N-ACETYLGLUCOSAMINYL 1-PHOSPHATE TRANSFERASE"/>
    <property type="match status" value="1"/>
</dbReference>
<name>A0A5K8A562_9BACT</name>
<proteinExistence type="predicted"/>
<gene>
    <name evidence="9" type="ORF">DSCOOX_08210</name>
</gene>
<accession>A0A5K8A562</accession>
<dbReference type="GO" id="GO:0044038">
    <property type="term" value="P:cell wall macromolecule biosynthetic process"/>
    <property type="evidence" value="ECO:0007669"/>
    <property type="project" value="TreeGrafter"/>
</dbReference>
<comment type="cofactor">
    <cofactor evidence="7">
        <name>Mg(2+)</name>
        <dbReference type="ChEBI" id="CHEBI:18420"/>
    </cofactor>
</comment>
<feature type="binding site" evidence="7">
    <location>
        <position position="196"/>
    </location>
    <ligand>
        <name>Mg(2+)</name>
        <dbReference type="ChEBI" id="CHEBI:18420"/>
    </ligand>
</feature>
<feature type="transmembrane region" description="Helical" evidence="8">
    <location>
        <begin position="166"/>
        <end position="185"/>
    </location>
</feature>